<organism evidence="1 2">
    <name type="scientific">Obba rivulosa</name>
    <dbReference type="NCBI Taxonomy" id="1052685"/>
    <lineage>
        <taxon>Eukaryota</taxon>
        <taxon>Fungi</taxon>
        <taxon>Dikarya</taxon>
        <taxon>Basidiomycota</taxon>
        <taxon>Agaricomycotina</taxon>
        <taxon>Agaricomycetes</taxon>
        <taxon>Polyporales</taxon>
        <taxon>Gelatoporiaceae</taxon>
        <taxon>Obba</taxon>
    </lineage>
</organism>
<proteinExistence type="predicted"/>
<evidence type="ECO:0000313" key="1">
    <source>
        <dbReference type="EMBL" id="OCH89245.1"/>
    </source>
</evidence>
<keyword evidence="2" id="KW-1185">Reference proteome</keyword>
<evidence type="ECO:0000313" key="2">
    <source>
        <dbReference type="Proteomes" id="UP000250043"/>
    </source>
</evidence>
<dbReference type="Proteomes" id="UP000250043">
    <property type="component" value="Unassembled WGS sequence"/>
</dbReference>
<accession>A0A8E2DIF4</accession>
<name>A0A8E2DIF4_9APHY</name>
<dbReference type="EMBL" id="KV722431">
    <property type="protein sequence ID" value="OCH89245.1"/>
    <property type="molecule type" value="Genomic_DNA"/>
</dbReference>
<sequence>MPVRAWLPVKCDLLEAIYAMPEVAALITTRPRGYIHLVVAILQERYLLAFGHLRPAETDEQFLTRQSLYTSAAGHRNLRPLPAESHTEWLLRRLQAEERIYRWVRYQFQSVARRGVQEKEGV</sequence>
<gene>
    <name evidence="1" type="ORF">OBBRIDRAFT_888518</name>
</gene>
<dbReference type="AlphaFoldDB" id="A0A8E2DIF4"/>
<reference evidence="1 2" key="1">
    <citation type="submission" date="2016-07" db="EMBL/GenBank/DDBJ databases">
        <title>Draft genome of the white-rot fungus Obba rivulosa 3A-2.</title>
        <authorList>
            <consortium name="DOE Joint Genome Institute"/>
            <person name="Miettinen O."/>
            <person name="Riley R."/>
            <person name="Acob R."/>
            <person name="Barry K."/>
            <person name="Cullen D."/>
            <person name="De Vries R."/>
            <person name="Hainaut M."/>
            <person name="Hatakka A."/>
            <person name="Henrissat B."/>
            <person name="Hilden K."/>
            <person name="Kuo R."/>
            <person name="Labutti K."/>
            <person name="Lipzen A."/>
            <person name="Makela M.R."/>
            <person name="Sandor L."/>
            <person name="Spatafora J.W."/>
            <person name="Grigoriev I.V."/>
            <person name="Hibbett D.S."/>
        </authorList>
    </citation>
    <scope>NUCLEOTIDE SEQUENCE [LARGE SCALE GENOMIC DNA]</scope>
    <source>
        <strain evidence="1 2">3A-2</strain>
    </source>
</reference>
<protein>
    <submittedName>
        <fullName evidence="1">Uncharacterized protein</fullName>
    </submittedName>
</protein>